<dbReference type="KEGG" id="syw:SYNW0955"/>
<name>Q7U7M6_PARMW</name>
<gene>
    <name evidence="2" type="ordered locus">SYNW0955</name>
</gene>
<organism evidence="2 3">
    <name type="scientific">Parasynechococcus marenigrum (strain WH8102)</name>
    <dbReference type="NCBI Taxonomy" id="84588"/>
    <lineage>
        <taxon>Bacteria</taxon>
        <taxon>Bacillati</taxon>
        <taxon>Cyanobacteriota</taxon>
        <taxon>Cyanophyceae</taxon>
        <taxon>Synechococcales</taxon>
        <taxon>Prochlorococcaceae</taxon>
        <taxon>Parasynechococcus</taxon>
        <taxon>Parasynechococcus marenigrum</taxon>
    </lineage>
</organism>
<accession>Q7U7M6</accession>
<dbReference type="STRING" id="84588.SYNW0955"/>
<keyword evidence="1" id="KW-1133">Transmembrane helix</keyword>
<keyword evidence="1" id="KW-0472">Membrane</keyword>
<feature type="transmembrane region" description="Helical" evidence="1">
    <location>
        <begin position="35"/>
        <end position="57"/>
    </location>
</feature>
<evidence type="ECO:0000313" key="2">
    <source>
        <dbReference type="EMBL" id="CAE07470.1"/>
    </source>
</evidence>
<sequence>MNTEQKQILLRKKGKKSSSGLADSSDSLLDLLCNVVGVLVLVSSLAGVFAATSAVNIQAPMKKETKKQFWTLQAAKEGVWDLQPAINRMAELDRERAKEVRSCENLLSPELEICNSKLNGWEKEEQINGISMTINHEKGQILRSQEPTIDSESEELRDWLDTLMKNLNTNNQAVFIVLEASGYKMYREIKRSARKNKVPIGWEPWYKDDPINFWGNSGRSMTIQ</sequence>
<dbReference type="eggNOG" id="ENOG5030HDM">
    <property type="taxonomic scope" value="Bacteria"/>
</dbReference>
<keyword evidence="3" id="KW-1185">Reference proteome</keyword>
<dbReference type="HOGENOM" id="CLU_1234498_0_0_3"/>
<dbReference type="EMBL" id="BX569691">
    <property type="protein sequence ID" value="CAE07470.1"/>
    <property type="molecule type" value="Genomic_DNA"/>
</dbReference>
<reference evidence="2 3" key="1">
    <citation type="journal article" date="2003" name="Nature">
        <title>The genome of a motile marine Synechococcus.</title>
        <authorList>
            <person name="Palenik B."/>
            <person name="Brahamsha B."/>
            <person name="Larimer F."/>
            <person name="Land M."/>
            <person name="Hauser L."/>
            <person name="Chain P."/>
            <person name="Lamerdin J."/>
            <person name="Regala W."/>
            <person name="Allen E.A."/>
            <person name="McCarren J."/>
            <person name="Paulsen I."/>
            <person name="Dufresne A."/>
            <person name="Partensky F."/>
            <person name="Webb E."/>
            <person name="Waterbury J."/>
        </authorList>
    </citation>
    <scope>NUCLEOTIDE SEQUENCE [LARGE SCALE GENOMIC DNA]</scope>
    <source>
        <strain evidence="2 3">WH8102</strain>
    </source>
</reference>
<dbReference type="Proteomes" id="UP000001422">
    <property type="component" value="Chromosome"/>
</dbReference>
<evidence type="ECO:0000313" key="3">
    <source>
        <dbReference type="Proteomes" id="UP000001422"/>
    </source>
</evidence>
<protein>
    <submittedName>
        <fullName evidence="2">Uncharacterized protein</fullName>
    </submittedName>
</protein>
<evidence type="ECO:0000256" key="1">
    <source>
        <dbReference type="SAM" id="Phobius"/>
    </source>
</evidence>
<keyword evidence="1" id="KW-0812">Transmembrane</keyword>
<proteinExistence type="predicted"/>
<dbReference type="AlphaFoldDB" id="Q7U7M6"/>
<dbReference type="RefSeq" id="WP_011127820.1">
    <property type="nucleotide sequence ID" value="NC_005070.1"/>
</dbReference>